<gene>
    <name evidence="3" type="ORF">HAHE_10860</name>
</gene>
<dbReference type="InterPro" id="IPR000757">
    <property type="entry name" value="Beta-glucanase-like"/>
</dbReference>
<dbReference type="PANTHER" id="PTHR10963:SF55">
    <property type="entry name" value="GLYCOSIDE HYDROLASE FAMILY 16 PROTEIN"/>
    <property type="match status" value="1"/>
</dbReference>
<evidence type="ECO:0000313" key="4">
    <source>
        <dbReference type="Proteomes" id="UP001374893"/>
    </source>
</evidence>
<evidence type="ECO:0000259" key="2">
    <source>
        <dbReference type="PROSITE" id="PS51762"/>
    </source>
</evidence>
<dbReference type="SUPFAM" id="SSF49899">
    <property type="entry name" value="Concanavalin A-like lectins/glucanases"/>
    <property type="match status" value="1"/>
</dbReference>
<dbReference type="InterPro" id="IPR050546">
    <property type="entry name" value="Glycosyl_Hydrlase_16"/>
</dbReference>
<comment type="similarity">
    <text evidence="1">Belongs to the glycosyl hydrolase 16 family.</text>
</comment>
<accession>A0ABM7RE70</accession>
<keyword evidence="4" id="KW-1185">Reference proteome</keyword>
<feature type="domain" description="GH16" evidence="2">
    <location>
        <begin position="34"/>
        <end position="273"/>
    </location>
</feature>
<dbReference type="EMBL" id="AP024702">
    <property type="protein sequence ID" value="BCX47178.1"/>
    <property type="molecule type" value="Genomic_DNA"/>
</dbReference>
<dbReference type="PANTHER" id="PTHR10963">
    <property type="entry name" value="GLYCOSYL HYDROLASE-RELATED"/>
    <property type="match status" value="1"/>
</dbReference>
<sequence length="273" mass="31921">MRLLLPLCLTALATAAPELPERDESWKLVWSAEFDDDGPPDPEVWEYERGFMRNHELQWYQPGNVSCRDGLLVIEARREDVKNPNFREGSRNWKQSRWKARYTSGSIITKPDVDFKYGRFEIRARFPALDGLWPAIWTTGHGPWPASGEIDIMEYYRGMILANTVHADARGKDKWFDSKHPISKFDSDTWNDKFHDWVMIWDEEKIAIYLDGKLLNRVELSKTFNGSGDRRNPFRAPHRLRLNLAVGGNGGDPSKTEFPQRYEVDYVRIYRQP</sequence>
<dbReference type="Proteomes" id="UP001374893">
    <property type="component" value="Chromosome"/>
</dbReference>
<evidence type="ECO:0000313" key="3">
    <source>
        <dbReference type="EMBL" id="BCX47178.1"/>
    </source>
</evidence>
<dbReference type="PROSITE" id="PS51762">
    <property type="entry name" value="GH16_2"/>
    <property type="match status" value="1"/>
</dbReference>
<dbReference type="InterPro" id="IPR013320">
    <property type="entry name" value="ConA-like_dom_sf"/>
</dbReference>
<evidence type="ECO:0000256" key="1">
    <source>
        <dbReference type="ARBA" id="ARBA00006865"/>
    </source>
</evidence>
<name>A0ABM7RE70_9BACT</name>
<proteinExistence type="inferred from homology"/>
<dbReference type="CDD" id="cd08023">
    <property type="entry name" value="GH16_laminarinase_like"/>
    <property type="match status" value="1"/>
</dbReference>
<organism evidence="3 4">
    <name type="scientific">Haloferula helveola</name>
    <dbReference type="NCBI Taxonomy" id="490095"/>
    <lineage>
        <taxon>Bacteria</taxon>
        <taxon>Pseudomonadati</taxon>
        <taxon>Verrucomicrobiota</taxon>
        <taxon>Verrucomicrobiia</taxon>
        <taxon>Verrucomicrobiales</taxon>
        <taxon>Verrucomicrobiaceae</taxon>
        <taxon>Haloferula</taxon>
    </lineage>
</organism>
<dbReference type="Gene3D" id="2.60.120.200">
    <property type="match status" value="1"/>
</dbReference>
<dbReference type="RefSeq" id="WP_338689233.1">
    <property type="nucleotide sequence ID" value="NZ_AP024702.1"/>
</dbReference>
<protein>
    <recommendedName>
        <fullName evidence="2">GH16 domain-containing protein</fullName>
    </recommendedName>
</protein>
<reference evidence="3 4" key="1">
    <citation type="submission" date="2021-06" db="EMBL/GenBank/DDBJ databases">
        <title>Complete genome of Haloferula helveola possessing various polysaccharide degrading enzymes.</title>
        <authorList>
            <person name="Takami H."/>
            <person name="Huang C."/>
            <person name="Hamasaki K."/>
        </authorList>
    </citation>
    <scope>NUCLEOTIDE SEQUENCE [LARGE SCALE GENOMIC DNA]</scope>
    <source>
        <strain evidence="3 4">CN-1</strain>
    </source>
</reference>
<dbReference type="Pfam" id="PF00722">
    <property type="entry name" value="Glyco_hydro_16"/>
    <property type="match status" value="1"/>
</dbReference>